<dbReference type="InterPro" id="IPR036291">
    <property type="entry name" value="NAD(P)-bd_dom_sf"/>
</dbReference>
<dbReference type="OrthoDB" id="37659at2759"/>
<reference evidence="3" key="1">
    <citation type="submission" date="2020-12" db="EMBL/GenBank/DDBJ databases">
        <authorList>
            <person name="Iha C."/>
        </authorList>
    </citation>
    <scope>NUCLEOTIDE SEQUENCE</scope>
</reference>
<dbReference type="Pfam" id="PF00106">
    <property type="entry name" value="adh_short"/>
    <property type="match status" value="1"/>
</dbReference>
<name>A0A8S1J6H6_9CHLO</name>
<protein>
    <recommendedName>
        <fullName evidence="2">Ketoreductase domain-containing protein</fullName>
    </recommendedName>
</protein>
<dbReference type="InterPro" id="IPR020904">
    <property type="entry name" value="Sc_DH/Rdtase_CS"/>
</dbReference>
<dbReference type="PROSITE" id="PS00061">
    <property type="entry name" value="ADH_SHORT"/>
    <property type="match status" value="1"/>
</dbReference>
<dbReference type="Gene3D" id="3.40.50.720">
    <property type="entry name" value="NAD(P)-binding Rossmann-like Domain"/>
    <property type="match status" value="1"/>
</dbReference>
<dbReference type="AlphaFoldDB" id="A0A8S1J6H6"/>
<comment type="similarity">
    <text evidence="1">Belongs to the short-chain dehydrogenases/reductases (SDR) family.</text>
</comment>
<evidence type="ECO:0000256" key="1">
    <source>
        <dbReference type="RuleBase" id="RU000363"/>
    </source>
</evidence>
<dbReference type="Proteomes" id="UP000708148">
    <property type="component" value="Unassembled WGS sequence"/>
</dbReference>
<gene>
    <name evidence="3" type="ORF">OSTQU699_LOCUS8192</name>
</gene>
<dbReference type="InterPro" id="IPR002347">
    <property type="entry name" value="SDR_fam"/>
</dbReference>
<evidence type="ECO:0000313" key="4">
    <source>
        <dbReference type="Proteomes" id="UP000708148"/>
    </source>
</evidence>
<evidence type="ECO:0000313" key="3">
    <source>
        <dbReference type="EMBL" id="CAD7702835.1"/>
    </source>
</evidence>
<comment type="caution">
    <text evidence="3">The sequence shown here is derived from an EMBL/GenBank/DDBJ whole genome shotgun (WGS) entry which is preliminary data.</text>
</comment>
<dbReference type="PANTHER" id="PTHR43313">
    <property type="entry name" value="SHORT-CHAIN DEHYDROGENASE/REDUCTASE FAMILY 9C"/>
    <property type="match status" value="1"/>
</dbReference>
<feature type="domain" description="Ketoreductase" evidence="2">
    <location>
        <begin position="41"/>
        <end position="219"/>
    </location>
</feature>
<accession>A0A8S1J6H6</accession>
<keyword evidence="4" id="KW-1185">Reference proteome</keyword>
<dbReference type="GO" id="GO:0008202">
    <property type="term" value="P:steroid metabolic process"/>
    <property type="evidence" value="ECO:0007669"/>
    <property type="project" value="TreeGrafter"/>
</dbReference>
<dbReference type="PRINTS" id="PR00081">
    <property type="entry name" value="GDHRDH"/>
</dbReference>
<dbReference type="GO" id="GO:0016491">
    <property type="term" value="F:oxidoreductase activity"/>
    <property type="evidence" value="ECO:0007669"/>
    <property type="project" value="TreeGrafter"/>
</dbReference>
<sequence>MITTLEAVGAAAICLVGLSVVYAILEFLLAMIPAVVTLEGKAVVVTGCDTGIGRVIALHLAMQRKAKVFAGCLTEEGSEELSVESKGKISTFIVDVTSDRSVSVALDFVARHLEGRPLFAVINNAGVGRGFLVEATGMDDYYSNINVNFLGLVRVTKAFLPMLVVGKGRIVNITSSATLLAGPTMSPYAASKYAAAAFSDSMRRELHCQGVKVVQIAPGIINTRMPIAAQQQMKELFHNMDAEVQERYGGTKWVDRLVQQNIRGLKAMSKAEIVLPSVLAALMSRYPKGILQPQEGTEDLKHPDAGYSADTINDAMLIPPSHWLLEWHVHREILRHIEWAKILARIV</sequence>
<dbReference type="EMBL" id="CAJHUC010001968">
    <property type="protein sequence ID" value="CAD7702835.1"/>
    <property type="molecule type" value="Genomic_DNA"/>
</dbReference>
<dbReference type="PRINTS" id="PR00080">
    <property type="entry name" value="SDRFAMILY"/>
</dbReference>
<proteinExistence type="inferred from homology"/>
<dbReference type="InterPro" id="IPR057326">
    <property type="entry name" value="KR_dom"/>
</dbReference>
<evidence type="ECO:0000259" key="2">
    <source>
        <dbReference type="SMART" id="SM00822"/>
    </source>
</evidence>
<dbReference type="SUPFAM" id="SSF51735">
    <property type="entry name" value="NAD(P)-binding Rossmann-fold domains"/>
    <property type="match status" value="1"/>
</dbReference>
<dbReference type="PANTHER" id="PTHR43313:SF1">
    <property type="entry name" value="3BETA-HYDROXYSTEROID DEHYDROGENASE DHS-16"/>
    <property type="match status" value="1"/>
</dbReference>
<organism evidence="3 4">
    <name type="scientific">Ostreobium quekettii</name>
    <dbReference type="NCBI Taxonomy" id="121088"/>
    <lineage>
        <taxon>Eukaryota</taxon>
        <taxon>Viridiplantae</taxon>
        <taxon>Chlorophyta</taxon>
        <taxon>core chlorophytes</taxon>
        <taxon>Ulvophyceae</taxon>
        <taxon>TCBD clade</taxon>
        <taxon>Bryopsidales</taxon>
        <taxon>Ostreobineae</taxon>
        <taxon>Ostreobiaceae</taxon>
        <taxon>Ostreobium</taxon>
    </lineage>
</organism>
<dbReference type="SMART" id="SM00822">
    <property type="entry name" value="PKS_KR"/>
    <property type="match status" value="1"/>
</dbReference>